<sequence>MVFCHPLAVQLERIGRVFVTERGGDVLAAKQHMPFVVDGADHAEIVVVEHLDCCSHDWLLPESQSQ</sequence>
<reference evidence="1" key="1">
    <citation type="submission" date="2019-08" db="EMBL/GenBank/DDBJ databases">
        <authorList>
            <person name="Kucharzyk K."/>
            <person name="Murdoch R.W."/>
            <person name="Higgins S."/>
            <person name="Loffler F."/>
        </authorList>
    </citation>
    <scope>NUCLEOTIDE SEQUENCE</scope>
</reference>
<comment type="caution">
    <text evidence="1">The sequence shown here is derived from an EMBL/GenBank/DDBJ whole genome shotgun (WGS) entry which is preliminary data.</text>
</comment>
<evidence type="ECO:0000313" key="1">
    <source>
        <dbReference type="EMBL" id="MPN49693.1"/>
    </source>
</evidence>
<name>A0A645IQZ5_9ZZZZ</name>
<proteinExistence type="predicted"/>
<dbReference type="EMBL" id="VSSQ01113167">
    <property type="protein sequence ID" value="MPN49693.1"/>
    <property type="molecule type" value="Genomic_DNA"/>
</dbReference>
<organism evidence="1">
    <name type="scientific">bioreactor metagenome</name>
    <dbReference type="NCBI Taxonomy" id="1076179"/>
    <lineage>
        <taxon>unclassified sequences</taxon>
        <taxon>metagenomes</taxon>
        <taxon>ecological metagenomes</taxon>
    </lineage>
</organism>
<gene>
    <name evidence="1" type="ORF">SDC9_197315</name>
</gene>
<dbReference type="AlphaFoldDB" id="A0A645IQZ5"/>
<accession>A0A645IQZ5</accession>
<protein>
    <submittedName>
        <fullName evidence="1">Uncharacterized protein</fullName>
    </submittedName>
</protein>